<name>A0A6S6TPJ5_9BACT</name>
<evidence type="ECO:0000313" key="2">
    <source>
        <dbReference type="EMBL" id="CAA6816809.1"/>
    </source>
</evidence>
<feature type="region of interest" description="Disordered" evidence="1">
    <location>
        <begin position="36"/>
        <end position="98"/>
    </location>
</feature>
<proteinExistence type="predicted"/>
<protein>
    <submittedName>
        <fullName evidence="2">NADH-ubiquinone oxidoreductase chain E (EC)</fullName>
        <ecNumber evidence="2">1.6.5.3</ecNumber>
    </submittedName>
</protein>
<dbReference type="EC" id="1.6.5.3" evidence="2"/>
<keyword evidence="2" id="KW-0560">Oxidoreductase</keyword>
<feature type="compositionally biased region" description="Basic and acidic residues" evidence="1">
    <location>
        <begin position="37"/>
        <end position="49"/>
    </location>
</feature>
<dbReference type="AlphaFoldDB" id="A0A6S6TPJ5"/>
<sequence length="183" mass="19472">MLEIASQIILCLLLAALIGAIIGYIFGKSTCASNDCNSHETDKTEDTHVAESTSVETPAAVMESSTPVAAVGTTTDDTQEEEQSMDAPEVLSGPRNGEKDNLTRIKGIGLKIESMLNDVGIYHFDQVASWNESNIAWADSTLGFPGRAKREGWVSQAAALATGEETEFSKRVDAGEVSSSKKS</sequence>
<dbReference type="EMBL" id="CACVAS010000097">
    <property type="protein sequence ID" value="CAA6816809.1"/>
    <property type="molecule type" value="Genomic_DNA"/>
</dbReference>
<reference evidence="2" key="1">
    <citation type="submission" date="2020-01" db="EMBL/GenBank/DDBJ databases">
        <authorList>
            <person name="Meier V. D."/>
            <person name="Meier V D."/>
        </authorList>
    </citation>
    <scope>NUCLEOTIDE SEQUENCE</scope>
    <source>
        <strain evidence="2">HLG_WM_MAG_01</strain>
    </source>
</reference>
<keyword evidence="2" id="KW-0830">Ubiquinone</keyword>
<gene>
    <name evidence="2" type="ORF">HELGO_WM15396</name>
</gene>
<dbReference type="GO" id="GO:0016491">
    <property type="term" value="F:oxidoreductase activity"/>
    <property type="evidence" value="ECO:0007669"/>
    <property type="project" value="UniProtKB-KW"/>
</dbReference>
<feature type="region of interest" description="Disordered" evidence="1">
    <location>
        <begin position="164"/>
        <end position="183"/>
    </location>
</feature>
<accession>A0A6S6TPJ5</accession>
<evidence type="ECO:0000256" key="1">
    <source>
        <dbReference type="SAM" id="MobiDB-lite"/>
    </source>
</evidence>
<organism evidence="2">
    <name type="scientific">uncultured Sulfurovum sp</name>
    <dbReference type="NCBI Taxonomy" id="269237"/>
    <lineage>
        <taxon>Bacteria</taxon>
        <taxon>Pseudomonadati</taxon>
        <taxon>Campylobacterota</taxon>
        <taxon>Epsilonproteobacteria</taxon>
        <taxon>Campylobacterales</taxon>
        <taxon>Sulfurovaceae</taxon>
        <taxon>Sulfurovum</taxon>
        <taxon>environmental samples</taxon>
    </lineage>
</organism>